<dbReference type="GO" id="GO:0007399">
    <property type="term" value="P:nervous system development"/>
    <property type="evidence" value="ECO:0007669"/>
    <property type="project" value="UniProtKB-KW"/>
</dbReference>
<dbReference type="InterPro" id="IPR050283">
    <property type="entry name" value="E-box_TF_Regulators"/>
</dbReference>
<dbReference type="AlphaFoldDB" id="A0AAJ6QU58"/>
<protein>
    <submittedName>
        <fullName evidence="7">Achaete-scute homolog 1-like</fullName>
    </submittedName>
</protein>
<proteinExistence type="predicted"/>
<dbReference type="KEGG" id="goe:100903137"/>
<dbReference type="GO" id="GO:0046983">
    <property type="term" value="F:protein dimerization activity"/>
    <property type="evidence" value="ECO:0007669"/>
    <property type="project" value="InterPro"/>
</dbReference>
<dbReference type="FunFam" id="4.10.280.10:FF:000029">
    <property type="entry name" value="Achaete-scute family bHLH transcription factor 1"/>
    <property type="match status" value="1"/>
</dbReference>
<gene>
    <name evidence="7" type="primary">LOC100903137</name>
</gene>
<dbReference type="PANTHER" id="PTHR23349:SF108">
    <property type="entry name" value="BHLH DOMAIN-CONTAINING PROTEIN"/>
    <property type="match status" value="1"/>
</dbReference>
<dbReference type="PANTHER" id="PTHR23349">
    <property type="entry name" value="BASIC HELIX-LOOP-HELIX TRANSCRIPTION FACTOR, TWIST"/>
    <property type="match status" value="1"/>
</dbReference>
<dbReference type="GO" id="GO:0000981">
    <property type="term" value="F:DNA-binding transcription factor activity, RNA polymerase II-specific"/>
    <property type="evidence" value="ECO:0007669"/>
    <property type="project" value="TreeGrafter"/>
</dbReference>
<keyword evidence="4" id="KW-0539">Nucleus</keyword>
<evidence type="ECO:0000256" key="3">
    <source>
        <dbReference type="ARBA" id="ARBA00023125"/>
    </source>
</evidence>
<dbReference type="GeneID" id="100903137"/>
<dbReference type="InterPro" id="IPR011598">
    <property type="entry name" value="bHLH_dom"/>
</dbReference>
<evidence type="ECO:0000256" key="4">
    <source>
        <dbReference type="ARBA" id="ARBA00023242"/>
    </source>
</evidence>
<dbReference type="PROSITE" id="PS50888">
    <property type="entry name" value="BHLH"/>
    <property type="match status" value="1"/>
</dbReference>
<dbReference type="InterPro" id="IPR036638">
    <property type="entry name" value="HLH_DNA-bd_sf"/>
</dbReference>
<dbReference type="GO" id="GO:0000977">
    <property type="term" value="F:RNA polymerase II transcription regulatory region sequence-specific DNA binding"/>
    <property type="evidence" value="ECO:0007669"/>
    <property type="project" value="TreeGrafter"/>
</dbReference>
<dbReference type="Gene3D" id="4.10.280.10">
    <property type="entry name" value="Helix-loop-helix DNA-binding domain"/>
    <property type="match status" value="1"/>
</dbReference>
<evidence type="ECO:0000313" key="7">
    <source>
        <dbReference type="RefSeq" id="XP_003745890.1"/>
    </source>
</evidence>
<accession>A0AAJ6QU58</accession>
<dbReference type="SMART" id="SM00353">
    <property type="entry name" value="HLH"/>
    <property type="match status" value="1"/>
</dbReference>
<evidence type="ECO:0000256" key="1">
    <source>
        <dbReference type="ARBA" id="ARBA00004123"/>
    </source>
</evidence>
<dbReference type="SUPFAM" id="SSF47459">
    <property type="entry name" value="HLH, helix-loop-helix DNA-binding domain"/>
    <property type="match status" value="1"/>
</dbReference>
<evidence type="ECO:0000256" key="2">
    <source>
        <dbReference type="ARBA" id="ARBA00022902"/>
    </source>
</evidence>
<evidence type="ECO:0000259" key="5">
    <source>
        <dbReference type="PROSITE" id="PS50888"/>
    </source>
</evidence>
<reference evidence="7" key="1">
    <citation type="submission" date="2025-08" db="UniProtKB">
        <authorList>
            <consortium name="RefSeq"/>
        </authorList>
    </citation>
    <scope>IDENTIFICATION</scope>
</reference>
<keyword evidence="3" id="KW-0238">DNA-binding</keyword>
<dbReference type="Pfam" id="PF00010">
    <property type="entry name" value="HLH"/>
    <property type="match status" value="1"/>
</dbReference>
<dbReference type="GO" id="GO:0005634">
    <property type="term" value="C:nucleus"/>
    <property type="evidence" value="ECO:0007669"/>
    <property type="project" value="UniProtKB-SubCell"/>
</dbReference>
<keyword evidence="2" id="KW-0524">Neurogenesis</keyword>
<name>A0AAJ6QU58_9ACAR</name>
<sequence length="130" mass="15113">MAPPNRRNERERNRVKQVNQGFALLRNHIPSLANTKKLSKVLTLRSAVDYIRTLERLLHDDHGIAYNDNQVAHYSHSMPYQHSTPHPMERISLQENMLPLQSSTPESTTSSSCSVDLQMFADQWQDWQCR</sequence>
<organism evidence="6 7">
    <name type="scientific">Galendromus occidentalis</name>
    <name type="common">western predatory mite</name>
    <dbReference type="NCBI Taxonomy" id="34638"/>
    <lineage>
        <taxon>Eukaryota</taxon>
        <taxon>Metazoa</taxon>
        <taxon>Ecdysozoa</taxon>
        <taxon>Arthropoda</taxon>
        <taxon>Chelicerata</taxon>
        <taxon>Arachnida</taxon>
        <taxon>Acari</taxon>
        <taxon>Parasitiformes</taxon>
        <taxon>Mesostigmata</taxon>
        <taxon>Gamasina</taxon>
        <taxon>Phytoseioidea</taxon>
        <taxon>Phytoseiidae</taxon>
        <taxon>Typhlodrominae</taxon>
        <taxon>Galendromus</taxon>
    </lineage>
</organism>
<dbReference type="Proteomes" id="UP000694867">
    <property type="component" value="Unplaced"/>
</dbReference>
<dbReference type="RefSeq" id="XP_003745890.1">
    <property type="nucleotide sequence ID" value="XM_003745842.1"/>
</dbReference>
<keyword evidence="6" id="KW-1185">Reference proteome</keyword>
<evidence type="ECO:0000313" key="6">
    <source>
        <dbReference type="Proteomes" id="UP000694867"/>
    </source>
</evidence>
<comment type="subcellular location">
    <subcellularLocation>
        <location evidence="1">Nucleus</location>
    </subcellularLocation>
</comment>
<feature type="domain" description="BHLH" evidence="5">
    <location>
        <begin position="2"/>
        <end position="54"/>
    </location>
</feature>